<organism evidence="1 2">
    <name type="scientific">Membranihabitans marinus</name>
    <dbReference type="NCBI Taxonomy" id="1227546"/>
    <lineage>
        <taxon>Bacteria</taxon>
        <taxon>Pseudomonadati</taxon>
        <taxon>Bacteroidota</taxon>
        <taxon>Saprospiria</taxon>
        <taxon>Saprospirales</taxon>
        <taxon>Saprospiraceae</taxon>
        <taxon>Membranihabitans</taxon>
    </lineage>
</organism>
<dbReference type="AlphaFoldDB" id="A0A953LA18"/>
<protein>
    <submittedName>
        <fullName evidence="1">Uncharacterized protein</fullName>
    </submittedName>
</protein>
<dbReference type="EMBL" id="JAHVHU010000008">
    <property type="protein sequence ID" value="MBY5958228.1"/>
    <property type="molecule type" value="Genomic_DNA"/>
</dbReference>
<dbReference type="PROSITE" id="PS51257">
    <property type="entry name" value="PROKAR_LIPOPROTEIN"/>
    <property type="match status" value="1"/>
</dbReference>
<keyword evidence="2" id="KW-1185">Reference proteome</keyword>
<dbReference type="RefSeq" id="WP_222579768.1">
    <property type="nucleotide sequence ID" value="NZ_JAHVHU010000008.1"/>
</dbReference>
<evidence type="ECO:0000313" key="1">
    <source>
        <dbReference type="EMBL" id="MBY5958228.1"/>
    </source>
</evidence>
<gene>
    <name evidence="1" type="ORF">KUV50_08810</name>
</gene>
<sequence>MNSIKIIIFCSVLLLLSCSKDGDNSIPVKIFLDPTEIGTYHNYIAKYIVDNSNFDDVYHCGSDIKDVLLTGKSEISAHFGFDEVEYVNILNEIDFSNFKDIYQTEEIDLKSIALESQLSNELIVEINEFESYLYSIDYHAIYNNNPSALVNIIQDKIEKFSSKRKINSDIGNQYKDFIRVVKSSVELWFPRNLGGLGYNEILSAKISNTKIKLRKNWFTRWVSSKKFGKFIISDAVGAVAGVATSLVSSGGATAIPNPLLGGIPTAGVVGVISGASTSVISQL</sequence>
<name>A0A953LA18_9BACT</name>
<evidence type="ECO:0000313" key="2">
    <source>
        <dbReference type="Proteomes" id="UP000753961"/>
    </source>
</evidence>
<reference evidence="1" key="1">
    <citation type="submission" date="2021-06" db="EMBL/GenBank/DDBJ databases">
        <title>44 bacteria genomes isolated from Dapeng, Shenzhen.</title>
        <authorList>
            <person name="Zheng W."/>
            <person name="Yu S."/>
            <person name="Huang Y."/>
        </authorList>
    </citation>
    <scope>NUCLEOTIDE SEQUENCE</scope>
    <source>
        <strain evidence="1">DP5N28-2</strain>
    </source>
</reference>
<dbReference type="Proteomes" id="UP000753961">
    <property type="component" value="Unassembled WGS sequence"/>
</dbReference>
<proteinExistence type="predicted"/>
<comment type="caution">
    <text evidence="1">The sequence shown here is derived from an EMBL/GenBank/DDBJ whole genome shotgun (WGS) entry which is preliminary data.</text>
</comment>
<accession>A0A953LA18</accession>